<evidence type="ECO:0000313" key="3">
    <source>
        <dbReference type="Proteomes" id="UP000264217"/>
    </source>
</evidence>
<protein>
    <submittedName>
        <fullName evidence="2">Uncharacterized protein</fullName>
    </submittedName>
</protein>
<evidence type="ECO:0000313" key="2">
    <source>
        <dbReference type="EMBL" id="RFZ90110.1"/>
    </source>
</evidence>
<feature type="signal peptide" evidence="1">
    <location>
        <begin position="1"/>
        <end position="19"/>
    </location>
</feature>
<dbReference type="InterPro" id="IPR045391">
    <property type="entry name" value="DUF6520"/>
</dbReference>
<dbReference type="Pfam" id="PF20130">
    <property type="entry name" value="DUF6520"/>
    <property type="match status" value="1"/>
</dbReference>
<dbReference type="Proteomes" id="UP000264217">
    <property type="component" value="Unassembled WGS sequence"/>
</dbReference>
<proteinExistence type="predicted"/>
<reference evidence="2 3" key="1">
    <citation type="submission" date="2018-08" db="EMBL/GenBank/DDBJ databases">
        <title>Mucilaginibacter sp. MYSH2.</title>
        <authorList>
            <person name="Seo T."/>
        </authorList>
    </citation>
    <scope>NUCLEOTIDE SEQUENCE [LARGE SCALE GENOMIC DNA]</scope>
    <source>
        <strain evidence="2 3">MYSH2</strain>
    </source>
</reference>
<dbReference type="EMBL" id="QWDC01000005">
    <property type="protein sequence ID" value="RFZ90110.1"/>
    <property type="molecule type" value="Genomic_DNA"/>
</dbReference>
<gene>
    <name evidence="2" type="ORF">D0C36_22985</name>
</gene>
<keyword evidence="1" id="KW-0732">Signal</keyword>
<comment type="caution">
    <text evidence="2">The sequence shown here is derived from an EMBL/GenBank/DDBJ whole genome shotgun (WGS) entry which is preliminary data.</text>
</comment>
<accession>A0A372NN87</accession>
<sequence length="95" mass="10180">MKINMALLAMVLGISAAFAFKPAEPKKFSVVYRRIATAATKETSNTWVQGAPTASCLSATKICTATFADGYNPNEHSYEDNVANATSVQSGYRPN</sequence>
<name>A0A372NN87_9SPHI</name>
<organism evidence="2 3">
    <name type="scientific">Mucilaginibacter conchicola</name>
    <dbReference type="NCBI Taxonomy" id="2303333"/>
    <lineage>
        <taxon>Bacteria</taxon>
        <taxon>Pseudomonadati</taxon>
        <taxon>Bacteroidota</taxon>
        <taxon>Sphingobacteriia</taxon>
        <taxon>Sphingobacteriales</taxon>
        <taxon>Sphingobacteriaceae</taxon>
        <taxon>Mucilaginibacter</taxon>
    </lineage>
</organism>
<keyword evidence="3" id="KW-1185">Reference proteome</keyword>
<evidence type="ECO:0000256" key="1">
    <source>
        <dbReference type="SAM" id="SignalP"/>
    </source>
</evidence>
<dbReference type="AlphaFoldDB" id="A0A372NN87"/>
<feature type="chain" id="PRO_5017043477" evidence="1">
    <location>
        <begin position="20"/>
        <end position="95"/>
    </location>
</feature>